<organism evidence="13">
    <name type="scientific">Compsopogon caeruleus</name>
    <dbReference type="NCBI Taxonomy" id="31354"/>
    <lineage>
        <taxon>Eukaryota</taxon>
        <taxon>Rhodophyta</taxon>
        <taxon>Compsopogonophyceae</taxon>
        <taxon>Compsopogonales</taxon>
        <taxon>Compsopogonaceae</taxon>
        <taxon>Compsopogon</taxon>
    </lineage>
</organism>
<dbReference type="PANTHER" id="PTHR14003:SF23">
    <property type="entry name" value="ZINC FINGER PROTEIN 143"/>
    <property type="match status" value="1"/>
</dbReference>
<evidence type="ECO:0000256" key="8">
    <source>
        <dbReference type="ARBA" id="ARBA00023125"/>
    </source>
</evidence>
<protein>
    <recommendedName>
        <fullName evidence="12">C2H2-type domain-containing protein</fullName>
    </recommendedName>
</protein>
<dbReference type="FunFam" id="3.30.160.60:FF:000671">
    <property type="entry name" value="Zinc finger protein 26"/>
    <property type="match status" value="1"/>
</dbReference>
<evidence type="ECO:0000256" key="10">
    <source>
        <dbReference type="ARBA" id="ARBA00023242"/>
    </source>
</evidence>
<keyword evidence="9" id="KW-0804">Transcription</keyword>
<proteinExistence type="inferred from homology"/>
<dbReference type="GO" id="GO:0000981">
    <property type="term" value="F:DNA-binding transcription factor activity, RNA polymerase II-specific"/>
    <property type="evidence" value="ECO:0007669"/>
    <property type="project" value="TreeGrafter"/>
</dbReference>
<dbReference type="InterPro" id="IPR036236">
    <property type="entry name" value="Znf_C2H2_sf"/>
</dbReference>
<keyword evidence="10" id="KW-0539">Nucleus</keyword>
<evidence type="ECO:0000256" key="6">
    <source>
        <dbReference type="ARBA" id="ARBA00022833"/>
    </source>
</evidence>
<keyword evidence="8" id="KW-0238">DNA-binding</keyword>
<evidence type="ECO:0000256" key="11">
    <source>
        <dbReference type="PROSITE-ProRule" id="PRU00042"/>
    </source>
</evidence>
<keyword evidence="7" id="KW-0805">Transcription regulation</keyword>
<dbReference type="PROSITE" id="PS00028">
    <property type="entry name" value="ZINC_FINGER_C2H2_1"/>
    <property type="match status" value="2"/>
</dbReference>
<name>A0A7S1TA87_9RHOD</name>
<dbReference type="AlphaFoldDB" id="A0A7S1TA87"/>
<dbReference type="SUPFAM" id="SSF57667">
    <property type="entry name" value="beta-beta-alpha zinc fingers"/>
    <property type="match status" value="1"/>
</dbReference>
<dbReference type="PANTHER" id="PTHR14003">
    <property type="entry name" value="TRANSCRIPTIONAL REPRESSOR PROTEIN YY"/>
    <property type="match status" value="1"/>
</dbReference>
<evidence type="ECO:0000256" key="5">
    <source>
        <dbReference type="ARBA" id="ARBA00022771"/>
    </source>
</evidence>
<dbReference type="Pfam" id="PF00096">
    <property type="entry name" value="zf-C2H2"/>
    <property type="match status" value="1"/>
</dbReference>
<dbReference type="GO" id="GO:0008270">
    <property type="term" value="F:zinc ion binding"/>
    <property type="evidence" value="ECO:0007669"/>
    <property type="project" value="UniProtKB-KW"/>
</dbReference>
<evidence type="ECO:0000256" key="4">
    <source>
        <dbReference type="ARBA" id="ARBA00022737"/>
    </source>
</evidence>
<dbReference type="GO" id="GO:0031519">
    <property type="term" value="C:PcG protein complex"/>
    <property type="evidence" value="ECO:0007669"/>
    <property type="project" value="TreeGrafter"/>
</dbReference>
<keyword evidence="5 11" id="KW-0863">Zinc-finger</keyword>
<keyword evidence="3" id="KW-0479">Metal-binding</keyword>
<comment type="subcellular location">
    <subcellularLocation>
        <location evidence="1">Nucleus</location>
    </subcellularLocation>
</comment>
<keyword evidence="6" id="KW-0862">Zinc</keyword>
<evidence type="ECO:0000256" key="3">
    <source>
        <dbReference type="ARBA" id="ARBA00022723"/>
    </source>
</evidence>
<feature type="domain" description="C2H2-type" evidence="12">
    <location>
        <begin position="65"/>
        <end position="93"/>
    </location>
</feature>
<dbReference type="GO" id="GO:0045892">
    <property type="term" value="P:negative regulation of DNA-templated transcription"/>
    <property type="evidence" value="ECO:0007669"/>
    <property type="project" value="UniProtKB-ARBA"/>
</dbReference>
<dbReference type="PROSITE" id="PS50157">
    <property type="entry name" value="ZINC_FINGER_C2H2_2"/>
    <property type="match status" value="2"/>
</dbReference>
<evidence type="ECO:0000256" key="9">
    <source>
        <dbReference type="ARBA" id="ARBA00023163"/>
    </source>
</evidence>
<feature type="domain" description="C2H2-type" evidence="12">
    <location>
        <begin position="35"/>
        <end position="64"/>
    </location>
</feature>
<evidence type="ECO:0000313" key="13">
    <source>
        <dbReference type="EMBL" id="CAD9226822.1"/>
    </source>
</evidence>
<evidence type="ECO:0000259" key="12">
    <source>
        <dbReference type="PROSITE" id="PS50157"/>
    </source>
</evidence>
<dbReference type="GO" id="GO:0005667">
    <property type="term" value="C:transcription regulator complex"/>
    <property type="evidence" value="ECO:0007669"/>
    <property type="project" value="TreeGrafter"/>
</dbReference>
<comment type="similarity">
    <text evidence="2">Belongs to the krueppel C2H2-type zinc-finger protein family.</text>
</comment>
<evidence type="ECO:0000256" key="2">
    <source>
        <dbReference type="ARBA" id="ARBA00006991"/>
    </source>
</evidence>
<dbReference type="FunFam" id="3.30.160.60:FF:000566">
    <property type="entry name" value="zinc finger protein 133 isoform X2"/>
    <property type="match status" value="1"/>
</dbReference>
<keyword evidence="4" id="KW-0677">Repeat</keyword>
<dbReference type="EMBL" id="HBGH01002737">
    <property type="protein sequence ID" value="CAD9226822.1"/>
    <property type="molecule type" value="Transcribed_RNA"/>
</dbReference>
<evidence type="ECO:0000256" key="7">
    <source>
        <dbReference type="ARBA" id="ARBA00023015"/>
    </source>
</evidence>
<accession>A0A7S1TA87</accession>
<gene>
    <name evidence="13" type="ORF">CCAE0312_LOCUS1494</name>
</gene>
<dbReference type="SMART" id="SM00355">
    <property type="entry name" value="ZnF_C2H2"/>
    <property type="match status" value="2"/>
</dbReference>
<dbReference type="GO" id="GO:0000978">
    <property type="term" value="F:RNA polymerase II cis-regulatory region sequence-specific DNA binding"/>
    <property type="evidence" value="ECO:0007669"/>
    <property type="project" value="TreeGrafter"/>
</dbReference>
<reference evidence="13" key="1">
    <citation type="submission" date="2021-01" db="EMBL/GenBank/DDBJ databases">
        <authorList>
            <person name="Corre E."/>
            <person name="Pelletier E."/>
            <person name="Niang G."/>
            <person name="Scheremetjew M."/>
            <person name="Finn R."/>
            <person name="Kale V."/>
            <person name="Holt S."/>
            <person name="Cochrane G."/>
            <person name="Meng A."/>
            <person name="Brown T."/>
            <person name="Cohen L."/>
        </authorList>
    </citation>
    <scope>NUCLEOTIDE SEQUENCE</scope>
    <source>
        <strain evidence="13">SAG 36.94</strain>
    </source>
</reference>
<dbReference type="GO" id="GO:0000785">
    <property type="term" value="C:chromatin"/>
    <property type="evidence" value="ECO:0007669"/>
    <property type="project" value="TreeGrafter"/>
</dbReference>
<sequence length="234" mass="26259">MLRLDLETIVPQDKEQEEALRVVLQMASMRRKPRVQCSVADCGKSFSTRYNLRVHQRVHTGDKPFSCTTCGKKFRWSSCLRGHLNSQHGRQRENKGSSRYEEEEVKRTAVVENEWNKFGCDWLASAAELATQNQSKKGDPSQAQGFLGEELEAISVCSDQPLISGEDTALGGNTEVGNGAWFVTENAVFEEILRSDVISGLNTPEDSRHISSQDTQLDFTSVDSFLYFLDDRGS</sequence>
<evidence type="ECO:0000256" key="1">
    <source>
        <dbReference type="ARBA" id="ARBA00004123"/>
    </source>
</evidence>
<dbReference type="InterPro" id="IPR013087">
    <property type="entry name" value="Znf_C2H2_type"/>
</dbReference>
<dbReference type="Gene3D" id="3.30.160.60">
    <property type="entry name" value="Classic Zinc Finger"/>
    <property type="match status" value="2"/>
</dbReference>